<reference evidence="3" key="1">
    <citation type="journal article" date="2015" name="PLoS Genet.">
        <title>The dynamic genome and transcriptome of the human fungal pathogen Blastomyces and close relative Emmonsia.</title>
        <authorList>
            <person name="Munoz J.F."/>
            <person name="Gauthier G.M."/>
            <person name="Desjardins C.A."/>
            <person name="Gallo J.E."/>
            <person name="Holder J."/>
            <person name="Sullivan T.D."/>
            <person name="Marty A.J."/>
            <person name="Carmen J.C."/>
            <person name="Chen Z."/>
            <person name="Ding L."/>
            <person name="Gujja S."/>
            <person name="Magrini V."/>
            <person name="Misas E."/>
            <person name="Mitreva M."/>
            <person name="Priest M."/>
            <person name="Saif S."/>
            <person name="Whiston E.A."/>
            <person name="Young S."/>
            <person name="Zeng Q."/>
            <person name="Goldman W.E."/>
            <person name="Mardis E.R."/>
            <person name="Taylor J.W."/>
            <person name="McEwen J.G."/>
            <person name="Clay O.K."/>
            <person name="Klein B.S."/>
            <person name="Cuomo C.A."/>
        </authorList>
    </citation>
    <scope>NUCLEOTIDE SEQUENCE [LARGE SCALE GENOMIC DNA]</scope>
    <source>
        <strain evidence="3">UAMH 3008</strain>
    </source>
</reference>
<name>A0A0G2I4N7_9EURO</name>
<dbReference type="Pfam" id="PF24968">
    <property type="entry name" value="DUF7770"/>
    <property type="match status" value="1"/>
</dbReference>
<dbReference type="EMBL" id="LCZI01000683">
    <property type="protein sequence ID" value="KKZ65225.1"/>
    <property type="molecule type" value="Genomic_DNA"/>
</dbReference>
<proteinExistence type="predicted"/>
<dbReference type="AlphaFoldDB" id="A0A0G2I4N7"/>
<dbReference type="InterPro" id="IPR056672">
    <property type="entry name" value="DUF7770"/>
</dbReference>
<sequence>MDRLQSWTLTRFTEDDLSKPIDATRLVAYGNASTDLNPTNMWAIFLQVEETSSFRLEMVHNEVTDSAIGIMTLDHKSYYGSYNSIHNLDLSVKNGFTLRSFLDSILVNRRDKFRFTATGEGCRHWVQTVISDWEGAGLMEKGSTQKAQDTLSFYHPMDSSSESRPIIVQGTFI</sequence>
<protein>
    <recommendedName>
        <fullName evidence="1">DUF7770 domain-containing protein</fullName>
    </recommendedName>
</protein>
<comment type="caution">
    <text evidence="2">The sequence shown here is derived from an EMBL/GenBank/DDBJ whole genome shotgun (WGS) entry which is preliminary data.</text>
</comment>
<feature type="domain" description="DUF7770" evidence="1">
    <location>
        <begin position="31"/>
        <end position="173"/>
    </location>
</feature>
<accession>A0A0G2I4N7</accession>
<dbReference type="OrthoDB" id="3527137at2759"/>
<evidence type="ECO:0000259" key="1">
    <source>
        <dbReference type="Pfam" id="PF24968"/>
    </source>
</evidence>
<gene>
    <name evidence="2" type="ORF">EMCG_08934</name>
</gene>
<dbReference type="VEuPathDB" id="FungiDB:EMCG_08934"/>
<organism evidence="2 3">
    <name type="scientific">[Emmonsia] crescens</name>
    <dbReference type="NCBI Taxonomy" id="73230"/>
    <lineage>
        <taxon>Eukaryota</taxon>
        <taxon>Fungi</taxon>
        <taxon>Dikarya</taxon>
        <taxon>Ascomycota</taxon>
        <taxon>Pezizomycotina</taxon>
        <taxon>Eurotiomycetes</taxon>
        <taxon>Eurotiomycetidae</taxon>
        <taxon>Onygenales</taxon>
        <taxon>Ajellomycetaceae</taxon>
        <taxon>Emergomyces</taxon>
    </lineage>
</organism>
<evidence type="ECO:0000313" key="3">
    <source>
        <dbReference type="Proteomes" id="UP000034164"/>
    </source>
</evidence>
<dbReference type="Proteomes" id="UP000034164">
    <property type="component" value="Unassembled WGS sequence"/>
</dbReference>
<evidence type="ECO:0000313" key="2">
    <source>
        <dbReference type="EMBL" id="KKZ65225.1"/>
    </source>
</evidence>